<organism evidence="14 15">
    <name type="scientific">Syncephalastrum racemosum</name>
    <name type="common">Filamentous fungus</name>
    <dbReference type="NCBI Taxonomy" id="13706"/>
    <lineage>
        <taxon>Eukaryota</taxon>
        <taxon>Fungi</taxon>
        <taxon>Fungi incertae sedis</taxon>
        <taxon>Mucoromycota</taxon>
        <taxon>Mucoromycotina</taxon>
        <taxon>Mucoromycetes</taxon>
        <taxon>Mucorales</taxon>
        <taxon>Syncephalastraceae</taxon>
        <taxon>Syncephalastrum</taxon>
    </lineage>
</organism>
<dbReference type="InterPro" id="IPR050747">
    <property type="entry name" value="Mitochondrial_chaperone_BCS1"/>
</dbReference>
<evidence type="ECO:0000256" key="10">
    <source>
        <dbReference type="ARBA" id="ARBA00023136"/>
    </source>
</evidence>
<evidence type="ECO:0000313" key="14">
    <source>
        <dbReference type="EMBL" id="ORY96667.1"/>
    </source>
</evidence>
<dbReference type="Proteomes" id="UP000242180">
    <property type="component" value="Unassembled WGS sequence"/>
</dbReference>
<keyword evidence="9" id="KW-0496">Mitochondrion</keyword>
<comment type="caution">
    <text evidence="14">The sequence shown here is derived from an EMBL/GenBank/DDBJ whole genome shotgun (WGS) entry which is preliminary data.</text>
</comment>
<evidence type="ECO:0000256" key="5">
    <source>
        <dbReference type="ARBA" id="ARBA00022792"/>
    </source>
</evidence>
<evidence type="ECO:0000313" key="15">
    <source>
        <dbReference type="Proteomes" id="UP000242180"/>
    </source>
</evidence>
<dbReference type="STRING" id="13706.A0A1X2HD00"/>
<evidence type="ECO:0000256" key="12">
    <source>
        <dbReference type="SAM" id="MobiDB-lite"/>
    </source>
</evidence>
<reference evidence="14 15" key="1">
    <citation type="submission" date="2016-07" db="EMBL/GenBank/DDBJ databases">
        <title>Pervasive Adenine N6-methylation of Active Genes in Fungi.</title>
        <authorList>
            <consortium name="DOE Joint Genome Institute"/>
            <person name="Mondo S.J."/>
            <person name="Dannebaum R.O."/>
            <person name="Kuo R.C."/>
            <person name="Labutti K."/>
            <person name="Haridas S."/>
            <person name="Kuo A."/>
            <person name="Salamov A."/>
            <person name="Ahrendt S.R."/>
            <person name="Lipzen A."/>
            <person name="Sullivan W."/>
            <person name="Andreopoulos W.B."/>
            <person name="Clum A."/>
            <person name="Lindquist E."/>
            <person name="Daum C."/>
            <person name="Ramamoorthy G.K."/>
            <person name="Gryganskyi A."/>
            <person name="Culley D."/>
            <person name="Magnuson J.K."/>
            <person name="James T.Y."/>
            <person name="O'Malley M.A."/>
            <person name="Stajich J.E."/>
            <person name="Spatafora J.W."/>
            <person name="Visel A."/>
            <person name="Grigoriev I.V."/>
        </authorList>
    </citation>
    <scope>NUCLEOTIDE SEQUENCE [LARGE SCALE GENOMIC DNA]</scope>
    <source>
        <strain evidence="14 15">NRRL 2496</strain>
    </source>
</reference>
<dbReference type="InterPro" id="IPR014851">
    <property type="entry name" value="BCS1_N"/>
</dbReference>
<dbReference type="OrthoDB" id="10251412at2759"/>
<evidence type="ECO:0000256" key="11">
    <source>
        <dbReference type="ARBA" id="ARBA00048778"/>
    </source>
</evidence>
<protein>
    <submittedName>
        <fullName evidence="14">P-loop containing nucleoside triphosphate hydrolase protein</fullName>
    </submittedName>
</protein>
<evidence type="ECO:0000256" key="8">
    <source>
        <dbReference type="ARBA" id="ARBA00022989"/>
    </source>
</evidence>
<dbReference type="OMA" id="WKHEREL"/>
<comment type="catalytic activity">
    <reaction evidence="11">
        <text>ATP + H2O = ADP + phosphate + H(+)</text>
        <dbReference type="Rhea" id="RHEA:13065"/>
        <dbReference type="ChEBI" id="CHEBI:15377"/>
        <dbReference type="ChEBI" id="CHEBI:15378"/>
        <dbReference type="ChEBI" id="CHEBI:30616"/>
        <dbReference type="ChEBI" id="CHEBI:43474"/>
        <dbReference type="ChEBI" id="CHEBI:456216"/>
    </reaction>
    <physiologicalReaction direction="left-to-right" evidence="11">
        <dbReference type="Rhea" id="RHEA:13066"/>
    </physiologicalReaction>
</comment>
<evidence type="ECO:0000256" key="7">
    <source>
        <dbReference type="ARBA" id="ARBA00022840"/>
    </source>
</evidence>
<gene>
    <name evidence="14" type="ORF">BCR43DRAFT_492069</name>
</gene>
<keyword evidence="6 14" id="KW-0378">Hydrolase</keyword>
<dbReference type="InterPro" id="IPR027417">
    <property type="entry name" value="P-loop_NTPase"/>
</dbReference>
<keyword evidence="8" id="KW-1133">Transmembrane helix</keyword>
<sequence length="615" mass="70115">MPVQSSLIKAKTVFDLILTFLEKVTDEAFWESVLGQRLVNLGKRYFGNDFVVLSLVFYISSILGTRWQALLQMIYNRWHQRKDFVVVNLLKTDNSYQAVYHFVQSHAKEIPGLSTVFASYAPTQDDDNNSDDDEEVKPVVAFYPPEDIVTELEYKGHTIYVSRKSEDDDDNSGTKVSRFSRKYLEISMEDAPLSLLKQYIQEWCDIYNTKESNKTSIWKYDGYSSWYITKEMEPRPLETVTLKAGLKEQIMHDMTTFCRRKKWYKTRGIPYRRGYLLFGPPGTGKTSIIQALACKLNMDLALVSLLEISNDSCFAELMENAPEKTIIVMEDLDHYSSSDPAKRNVSMPGLLNALDGIQGQKGSMIFITCNDINKLPPALLRPGRIDLKCKLDYAEREQVEEMFWRFFGQDPDTMEPLQDGELKTKMEKTKKRFGKAIPSGYVTTAEIENYFITNIMEADAQNMEDSLFERIFDGIPTFLDKVIVDREQAKLEEAKRLREKTQRASGGYSDSGEDEEDENKGSDEEGNKEDGQKEETKDDDKQVEKDEHESKTDENGETETGIKESDKESADNSKDTDTVVGIAAEKEVTVGAENQVVEIHNNDDASSIDSAATKH</sequence>
<accession>A0A1X2HD00</accession>
<feature type="domain" description="AAA+ ATPase" evidence="13">
    <location>
        <begin position="271"/>
        <end position="395"/>
    </location>
</feature>
<dbReference type="Gene3D" id="3.40.50.300">
    <property type="entry name" value="P-loop containing nucleotide triphosphate hydrolases"/>
    <property type="match status" value="1"/>
</dbReference>
<feature type="compositionally biased region" description="Basic and acidic residues" evidence="12">
    <location>
        <begin position="519"/>
        <end position="577"/>
    </location>
</feature>
<dbReference type="GO" id="GO:0005524">
    <property type="term" value="F:ATP binding"/>
    <property type="evidence" value="ECO:0007669"/>
    <property type="project" value="UniProtKB-KW"/>
</dbReference>
<evidence type="ECO:0000256" key="3">
    <source>
        <dbReference type="ARBA" id="ARBA00022692"/>
    </source>
</evidence>
<keyword evidence="3" id="KW-0812">Transmembrane</keyword>
<dbReference type="InterPro" id="IPR057495">
    <property type="entry name" value="AAA_lid_BCS1"/>
</dbReference>
<evidence type="ECO:0000256" key="2">
    <source>
        <dbReference type="ARBA" id="ARBA00007448"/>
    </source>
</evidence>
<proteinExistence type="inferred from homology"/>
<keyword evidence="10" id="KW-0472">Membrane</keyword>
<dbReference type="InterPro" id="IPR003959">
    <property type="entry name" value="ATPase_AAA_core"/>
</dbReference>
<keyword evidence="15" id="KW-1185">Reference proteome</keyword>
<dbReference type="EMBL" id="MCGN01000005">
    <property type="protein sequence ID" value="ORY96667.1"/>
    <property type="molecule type" value="Genomic_DNA"/>
</dbReference>
<evidence type="ECO:0000256" key="1">
    <source>
        <dbReference type="ARBA" id="ARBA00004434"/>
    </source>
</evidence>
<evidence type="ECO:0000256" key="9">
    <source>
        <dbReference type="ARBA" id="ARBA00023128"/>
    </source>
</evidence>
<evidence type="ECO:0000259" key="13">
    <source>
        <dbReference type="SMART" id="SM00382"/>
    </source>
</evidence>
<evidence type="ECO:0000256" key="4">
    <source>
        <dbReference type="ARBA" id="ARBA00022741"/>
    </source>
</evidence>
<keyword evidence="4" id="KW-0547">Nucleotide-binding</keyword>
<dbReference type="GO" id="GO:0016887">
    <property type="term" value="F:ATP hydrolysis activity"/>
    <property type="evidence" value="ECO:0007669"/>
    <property type="project" value="InterPro"/>
</dbReference>
<feature type="region of interest" description="Disordered" evidence="12">
    <location>
        <begin position="495"/>
        <end position="615"/>
    </location>
</feature>
<keyword evidence="5" id="KW-0999">Mitochondrion inner membrane</keyword>
<dbReference type="Pfam" id="PF08740">
    <property type="entry name" value="BCS1_N"/>
    <property type="match status" value="1"/>
</dbReference>
<dbReference type="InParanoid" id="A0A1X2HD00"/>
<dbReference type="Pfam" id="PF00004">
    <property type="entry name" value="AAA"/>
    <property type="match status" value="1"/>
</dbReference>
<dbReference type="SUPFAM" id="SSF52540">
    <property type="entry name" value="P-loop containing nucleoside triphosphate hydrolases"/>
    <property type="match status" value="1"/>
</dbReference>
<dbReference type="SMART" id="SM00382">
    <property type="entry name" value="AAA"/>
    <property type="match status" value="1"/>
</dbReference>
<dbReference type="InterPro" id="IPR003593">
    <property type="entry name" value="AAA+_ATPase"/>
</dbReference>
<dbReference type="Pfam" id="PF25426">
    <property type="entry name" value="AAA_lid_BCS1"/>
    <property type="match status" value="1"/>
</dbReference>
<feature type="compositionally biased region" description="Polar residues" evidence="12">
    <location>
        <begin position="604"/>
        <end position="615"/>
    </location>
</feature>
<comment type="subcellular location">
    <subcellularLocation>
        <location evidence="1">Mitochondrion inner membrane</location>
        <topology evidence="1">Single-pass membrane protein</topology>
    </subcellularLocation>
</comment>
<dbReference type="GO" id="GO:0005743">
    <property type="term" value="C:mitochondrial inner membrane"/>
    <property type="evidence" value="ECO:0007669"/>
    <property type="project" value="UniProtKB-SubCell"/>
</dbReference>
<keyword evidence="7" id="KW-0067">ATP-binding</keyword>
<evidence type="ECO:0000256" key="6">
    <source>
        <dbReference type="ARBA" id="ARBA00022801"/>
    </source>
</evidence>
<name>A0A1X2HD00_SYNRA</name>
<dbReference type="PANTHER" id="PTHR23070">
    <property type="entry name" value="BCS1 AAA-TYPE ATPASE"/>
    <property type="match status" value="1"/>
</dbReference>
<comment type="similarity">
    <text evidence="2">Belongs to the AAA ATPase family. BCS1 subfamily.</text>
</comment>
<dbReference type="AlphaFoldDB" id="A0A1X2HD00"/>